<evidence type="ECO:0000256" key="6">
    <source>
        <dbReference type="ARBA" id="ARBA00022801"/>
    </source>
</evidence>
<dbReference type="GO" id="GO:0006364">
    <property type="term" value="P:rRNA processing"/>
    <property type="evidence" value="ECO:0007669"/>
    <property type="project" value="UniProtKB-UniRule"/>
</dbReference>
<keyword evidence="10" id="KW-1185">Reference proteome</keyword>
<comment type="function">
    <text evidence="8">Single strand-specific metallo-endoribonuclease involved in late-stage 70S ribosome quality control and in maturation of the 3' terminus of the 16S rRNA.</text>
</comment>
<keyword evidence="5 8" id="KW-0255">Endonuclease</keyword>
<dbReference type="PANTHER" id="PTHR46986:SF1">
    <property type="entry name" value="ENDORIBONUCLEASE YBEY, CHLOROPLASTIC"/>
    <property type="match status" value="1"/>
</dbReference>
<comment type="similarity">
    <text evidence="1 8">Belongs to the endoribonuclease YbeY family.</text>
</comment>
<feature type="binding site" evidence="8">
    <location>
        <position position="110"/>
    </location>
    <ligand>
        <name>Zn(2+)</name>
        <dbReference type="ChEBI" id="CHEBI:29105"/>
        <note>catalytic</note>
    </ligand>
</feature>
<feature type="binding site" evidence="8">
    <location>
        <position position="106"/>
    </location>
    <ligand>
        <name>Zn(2+)</name>
        <dbReference type="ChEBI" id="CHEBI:29105"/>
        <note>catalytic</note>
    </ligand>
</feature>
<keyword evidence="3 8" id="KW-0540">Nuclease</keyword>
<dbReference type="AlphaFoldDB" id="A0A3N1YBV2"/>
<evidence type="ECO:0000256" key="7">
    <source>
        <dbReference type="ARBA" id="ARBA00022833"/>
    </source>
</evidence>
<evidence type="ECO:0000256" key="4">
    <source>
        <dbReference type="ARBA" id="ARBA00022723"/>
    </source>
</evidence>
<comment type="subcellular location">
    <subcellularLocation>
        <location evidence="8">Cytoplasm</location>
    </subcellularLocation>
</comment>
<evidence type="ECO:0000313" key="9">
    <source>
        <dbReference type="EMBL" id="ROR34857.1"/>
    </source>
</evidence>
<protein>
    <recommendedName>
        <fullName evidence="8">Endoribonuclease YbeY</fullName>
        <ecNumber evidence="8">3.1.-.-</ecNumber>
    </recommendedName>
</protein>
<evidence type="ECO:0000256" key="5">
    <source>
        <dbReference type="ARBA" id="ARBA00022759"/>
    </source>
</evidence>
<dbReference type="GO" id="GO:0008270">
    <property type="term" value="F:zinc ion binding"/>
    <property type="evidence" value="ECO:0007669"/>
    <property type="project" value="UniProtKB-UniRule"/>
</dbReference>
<dbReference type="SUPFAM" id="SSF55486">
    <property type="entry name" value="Metalloproteases ('zincins'), catalytic domain"/>
    <property type="match status" value="1"/>
</dbReference>
<sequence>MSVEIVIQRAAPGGPGDEALRAWAQAALAGREAEGELVIRIVDEAEGAELNRAWRGKDGPTNVLSFPHAPGTGLLGDIVLCAPVAAREAAEQGKPEAAHWAHLVVHGVLHVLGHDHQEEAEAARMEGLEREILGRLGFPDPYAEEAGA</sequence>
<evidence type="ECO:0000256" key="3">
    <source>
        <dbReference type="ARBA" id="ARBA00022722"/>
    </source>
</evidence>
<evidence type="ECO:0000313" key="10">
    <source>
        <dbReference type="Proteomes" id="UP000276634"/>
    </source>
</evidence>
<keyword evidence="7 8" id="KW-0862">Zinc</keyword>
<dbReference type="Gene3D" id="3.40.390.30">
    <property type="entry name" value="Metalloproteases ('zincins'), catalytic domain"/>
    <property type="match status" value="1"/>
</dbReference>
<dbReference type="Pfam" id="PF02130">
    <property type="entry name" value="YbeY"/>
    <property type="match status" value="1"/>
</dbReference>
<name>A0A3N1YBV2_9GAMM</name>
<dbReference type="GO" id="GO:0005737">
    <property type="term" value="C:cytoplasm"/>
    <property type="evidence" value="ECO:0007669"/>
    <property type="project" value="UniProtKB-SubCell"/>
</dbReference>
<keyword evidence="2 8" id="KW-0690">Ribosome biogenesis</keyword>
<dbReference type="InterPro" id="IPR002036">
    <property type="entry name" value="YbeY"/>
</dbReference>
<organism evidence="9 10">
    <name type="scientific">Inmirania thermothiophila</name>
    <dbReference type="NCBI Taxonomy" id="1750597"/>
    <lineage>
        <taxon>Bacteria</taxon>
        <taxon>Pseudomonadati</taxon>
        <taxon>Pseudomonadota</taxon>
        <taxon>Gammaproteobacteria</taxon>
        <taxon>Chromatiales</taxon>
        <taxon>Ectothiorhodospiraceae</taxon>
        <taxon>Inmirania</taxon>
    </lineage>
</organism>
<keyword evidence="8" id="KW-0963">Cytoplasm</keyword>
<accession>A0A3N1YBV2</accession>
<keyword evidence="4 8" id="KW-0479">Metal-binding</keyword>
<dbReference type="EC" id="3.1.-.-" evidence="8"/>
<comment type="caution">
    <text evidence="9">The sequence shown here is derived from an EMBL/GenBank/DDBJ whole genome shotgun (WGS) entry which is preliminary data.</text>
</comment>
<dbReference type="GO" id="GO:0004521">
    <property type="term" value="F:RNA endonuclease activity"/>
    <property type="evidence" value="ECO:0007669"/>
    <property type="project" value="UniProtKB-UniRule"/>
</dbReference>
<reference evidence="9 10" key="1">
    <citation type="submission" date="2018-11" db="EMBL/GenBank/DDBJ databases">
        <title>Genomic Encyclopedia of Type Strains, Phase IV (KMG-IV): sequencing the most valuable type-strain genomes for metagenomic binning, comparative biology and taxonomic classification.</title>
        <authorList>
            <person name="Goeker M."/>
        </authorList>
    </citation>
    <scope>NUCLEOTIDE SEQUENCE [LARGE SCALE GENOMIC DNA]</scope>
    <source>
        <strain evidence="9 10">DSM 100275</strain>
    </source>
</reference>
<dbReference type="InterPro" id="IPR023091">
    <property type="entry name" value="MetalPrtase_cat_dom_sf_prd"/>
</dbReference>
<gene>
    <name evidence="8" type="primary">ybeY</name>
    <name evidence="9" type="ORF">EDC57_0766</name>
</gene>
<dbReference type="NCBIfam" id="TIGR00043">
    <property type="entry name" value="rRNA maturation RNase YbeY"/>
    <property type="match status" value="1"/>
</dbReference>
<feature type="binding site" evidence="8">
    <location>
        <position position="116"/>
    </location>
    <ligand>
        <name>Zn(2+)</name>
        <dbReference type="ChEBI" id="CHEBI:29105"/>
        <note>catalytic</note>
    </ligand>
</feature>
<dbReference type="HAMAP" id="MF_00009">
    <property type="entry name" value="Endoribonucl_YbeY"/>
    <property type="match status" value="1"/>
</dbReference>
<evidence type="ECO:0000256" key="8">
    <source>
        <dbReference type="HAMAP-Rule" id="MF_00009"/>
    </source>
</evidence>
<dbReference type="Proteomes" id="UP000276634">
    <property type="component" value="Unassembled WGS sequence"/>
</dbReference>
<dbReference type="PANTHER" id="PTHR46986">
    <property type="entry name" value="ENDORIBONUCLEASE YBEY, CHLOROPLASTIC"/>
    <property type="match status" value="1"/>
</dbReference>
<keyword evidence="6 8" id="KW-0378">Hydrolase</keyword>
<dbReference type="RefSeq" id="WP_123400382.1">
    <property type="nucleotide sequence ID" value="NZ_RJVI01000001.1"/>
</dbReference>
<evidence type="ECO:0000256" key="1">
    <source>
        <dbReference type="ARBA" id="ARBA00010875"/>
    </source>
</evidence>
<dbReference type="OrthoDB" id="9807740at2"/>
<proteinExistence type="inferred from homology"/>
<keyword evidence="8" id="KW-0698">rRNA processing</keyword>
<dbReference type="EMBL" id="RJVI01000001">
    <property type="protein sequence ID" value="ROR34857.1"/>
    <property type="molecule type" value="Genomic_DNA"/>
</dbReference>
<dbReference type="GO" id="GO:0004222">
    <property type="term" value="F:metalloendopeptidase activity"/>
    <property type="evidence" value="ECO:0007669"/>
    <property type="project" value="InterPro"/>
</dbReference>
<evidence type="ECO:0000256" key="2">
    <source>
        <dbReference type="ARBA" id="ARBA00022517"/>
    </source>
</evidence>
<comment type="cofactor">
    <cofactor evidence="8">
        <name>Zn(2+)</name>
        <dbReference type="ChEBI" id="CHEBI:29105"/>
    </cofactor>
    <text evidence="8">Binds 1 zinc ion.</text>
</comment>